<keyword evidence="2" id="KW-0813">Transport</keyword>
<keyword evidence="3" id="KW-0249">Electron transport</keyword>
<dbReference type="NCBIfam" id="TIGR01068">
    <property type="entry name" value="thioredoxin"/>
    <property type="match status" value="1"/>
</dbReference>
<feature type="site" description="Contributes to redox potential value" evidence="8">
    <location>
        <position position="30"/>
    </location>
</feature>
<evidence type="ECO:0000256" key="4">
    <source>
        <dbReference type="ARBA" id="ARBA00023157"/>
    </source>
</evidence>
<dbReference type="InterPro" id="IPR036249">
    <property type="entry name" value="Thioredoxin-like_sf"/>
</dbReference>
<feature type="active site" description="Nucleophile" evidence="8">
    <location>
        <position position="29"/>
    </location>
</feature>
<dbReference type="GO" id="GO:0015035">
    <property type="term" value="F:protein-disulfide reductase activity"/>
    <property type="evidence" value="ECO:0007669"/>
    <property type="project" value="UniProtKB-UniRule"/>
</dbReference>
<evidence type="ECO:0000313" key="12">
    <source>
        <dbReference type="Proteomes" id="UP000199103"/>
    </source>
</evidence>
<feature type="active site" description="Nucleophile" evidence="8">
    <location>
        <position position="32"/>
    </location>
</feature>
<keyword evidence="4 9" id="KW-1015">Disulfide bond</keyword>
<feature type="domain" description="Thioredoxin" evidence="10">
    <location>
        <begin position="1"/>
        <end position="105"/>
    </location>
</feature>
<dbReference type="OrthoDB" id="9790390at2"/>
<keyword evidence="5 9" id="KW-0676">Redox-active center</keyword>
<reference evidence="11 12" key="1">
    <citation type="submission" date="2016-10" db="EMBL/GenBank/DDBJ databases">
        <authorList>
            <person name="de Groot N.N."/>
        </authorList>
    </citation>
    <scope>NUCLEOTIDE SEQUENCE [LARGE SCALE GENOMIC DNA]</scope>
    <source>
        <strain evidence="11 12">DSM 21800</strain>
    </source>
</reference>
<evidence type="ECO:0000256" key="9">
    <source>
        <dbReference type="PIRSR" id="PIRSR000077-4"/>
    </source>
</evidence>
<evidence type="ECO:0000256" key="3">
    <source>
        <dbReference type="ARBA" id="ARBA00022982"/>
    </source>
</evidence>
<dbReference type="PANTHER" id="PTHR45663">
    <property type="entry name" value="GEO12009P1"/>
    <property type="match status" value="1"/>
</dbReference>
<dbReference type="GO" id="GO:0005737">
    <property type="term" value="C:cytoplasm"/>
    <property type="evidence" value="ECO:0007669"/>
    <property type="project" value="TreeGrafter"/>
</dbReference>
<dbReference type="RefSeq" id="WP_091530816.1">
    <property type="nucleotide sequence ID" value="NZ_LT629772.1"/>
</dbReference>
<protein>
    <recommendedName>
        <fullName evidence="6 7">Thioredoxin</fullName>
    </recommendedName>
</protein>
<dbReference type="PRINTS" id="PR00421">
    <property type="entry name" value="THIOREDOXIN"/>
</dbReference>
<evidence type="ECO:0000259" key="10">
    <source>
        <dbReference type="PROSITE" id="PS51352"/>
    </source>
</evidence>
<evidence type="ECO:0000256" key="5">
    <source>
        <dbReference type="ARBA" id="ARBA00023284"/>
    </source>
</evidence>
<proteinExistence type="inferred from homology"/>
<dbReference type="SUPFAM" id="SSF52833">
    <property type="entry name" value="Thioredoxin-like"/>
    <property type="match status" value="1"/>
</dbReference>
<dbReference type="InterPro" id="IPR013766">
    <property type="entry name" value="Thioredoxin_domain"/>
</dbReference>
<dbReference type="CDD" id="cd02947">
    <property type="entry name" value="TRX_family"/>
    <property type="match status" value="1"/>
</dbReference>
<evidence type="ECO:0000313" key="11">
    <source>
        <dbReference type="EMBL" id="SDT44835.1"/>
    </source>
</evidence>
<dbReference type="EMBL" id="LT629772">
    <property type="protein sequence ID" value="SDT44835.1"/>
    <property type="molecule type" value="Genomic_DNA"/>
</dbReference>
<dbReference type="Pfam" id="PF00085">
    <property type="entry name" value="Thioredoxin"/>
    <property type="match status" value="1"/>
</dbReference>
<dbReference type="PROSITE" id="PS51352">
    <property type="entry name" value="THIOREDOXIN_2"/>
    <property type="match status" value="1"/>
</dbReference>
<comment type="similarity">
    <text evidence="1 7">Belongs to the thioredoxin family.</text>
</comment>
<evidence type="ECO:0000256" key="8">
    <source>
        <dbReference type="PIRSR" id="PIRSR000077-1"/>
    </source>
</evidence>
<dbReference type="Gene3D" id="3.40.30.10">
    <property type="entry name" value="Glutaredoxin"/>
    <property type="match status" value="1"/>
</dbReference>
<name>A0A1H2AFR0_9ACTN</name>
<dbReference type="FunFam" id="3.40.30.10:FF:000001">
    <property type="entry name" value="Thioredoxin"/>
    <property type="match status" value="1"/>
</dbReference>
<dbReference type="PROSITE" id="PS00194">
    <property type="entry name" value="THIOREDOXIN_1"/>
    <property type="match status" value="1"/>
</dbReference>
<dbReference type="InterPro" id="IPR017937">
    <property type="entry name" value="Thioredoxin_CS"/>
</dbReference>
<evidence type="ECO:0000256" key="2">
    <source>
        <dbReference type="ARBA" id="ARBA00022448"/>
    </source>
</evidence>
<feature type="site" description="Deprotonates C-terminal active site Cys" evidence="8">
    <location>
        <position position="23"/>
    </location>
</feature>
<evidence type="ECO:0000256" key="1">
    <source>
        <dbReference type="ARBA" id="ARBA00008987"/>
    </source>
</evidence>
<dbReference type="PIRSF" id="PIRSF000077">
    <property type="entry name" value="Thioredoxin"/>
    <property type="match status" value="1"/>
</dbReference>
<feature type="disulfide bond" description="Redox-active" evidence="9">
    <location>
        <begin position="29"/>
        <end position="32"/>
    </location>
</feature>
<evidence type="ECO:0000256" key="6">
    <source>
        <dbReference type="NCBIfam" id="TIGR01068"/>
    </source>
</evidence>
<accession>A0A1H2AFR0</accession>
<keyword evidence="12" id="KW-1185">Reference proteome</keyword>
<dbReference type="PANTHER" id="PTHR45663:SF11">
    <property type="entry name" value="GEO12009P1"/>
    <property type="match status" value="1"/>
</dbReference>
<evidence type="ECO:0000256" key="7">
    <source>
        <dbReference type="PIRNR" id="PIRNR000077"/>
    </source>
</evidence>
<gene>
    <name evidence="11" type="ORF">SAMN04489812_5904</name>
</gene>
<dbReference type="Proteomes" id="UP000199103">
    <property type="component" value="Chromosome I"/>
</dbReference>
<dbReference type="InterPro" id="IPR005746">
    <property type="entry name" value="Thioredoxin"/>
</dbReference>
<dbReference type="AlphaFoldDB" id="A0A1H2AFR0"/>
<dbReference type="STRING" id="630515.SAMN04489812_5904"/>
<organism evidence="11 12">
    <name type="scientific">Microlunatus soli</name>
    <dbReference type="NCBI Taxonomy" id="630515"/>
    <lineage>
        <taxon>Bacteria</taxon>
        <taxon>Bacillati</taxon>
        <taxon>Actinomycetota</taxon>
        <taxon>Actinomycetes</taxon>
        <taxon>Propionibacteriales</taxon>
        <taxon>Propionibacteriaceae</taxon>
        <taxon>Microlunatus</taxon>
    </lineage>
</organism>
<sequence>MQTLTTENFDATLEQSTLPVLVDFWAEWCPPCKVMDPILDQLQKELADRLLVAKINSDEHPQISARYRVLGLPTMLLFVGGEPALSIKGARSKRALMSQLEPHLVATAVG</sequence>
<feature type="site" description="Contributes to redox potential value" evidence="8">
    <location>
        <position position="31"/>
    </location>
</feature>